<feature type="region of interest" description="Disordered" evidence="2">
    <location>
        <begin position="1"/>
        <end position="23"/>
    </location>
</feature>
<dbReference type="OrthoDB" id="6276551at2759"/>
<accession>A0A3P6TTC2</accession>
<proteinExistence type="predicted"/>
<feature type="coiled-coil region" evidence="1">
    <location>
        <begin position="49"/>
        <end position="76"/>
    </location>
</feature>
<organism evidence="3 4">
    <name type="scientific">Dibothriocephalus latus</name>
    <name type="common">Fish tapeworm</name>
    <name type="synonym">Diphyllobothrium latum</name>
    <dbReference type="NCBI Taxonomy" id="60516"/>
    <lineage>
        <taxon>Eukaryota</taxon>
        <taxon>Metazoa</taxon>
        <taxon>Spiralia</taxon>
        <taxon>Lophotrochozoa</taxon>
        <taxon>Platyhelminthes</taxon>
        <taxon>Cestoda</taxon>
        <taxon>Eucestoda</taxon>
        <taxon>Diphyllobothriidea</taxon>
        <taxon>Diphyllobothriidae</taxon>
        <taxon>Dibothriocephalus</taxon>
    </lineage>
</organism>
<evidence type="ECO:0000313" key="4">
    <source>
        <dbReference type="Proteomes" id="UP000281553"/>
    </source>
</evidence>
<protein>
    <submittedName>
        <fullName evidence="3">Uncharacterized protein</fullName>
    </submittedName>
</protein>
<keyword evidence="4" id="KW-1185">Reference proteome</keyword>
<name>A0A3P6TTC2_DIBLA</name>
<evidence type="ECO:0000256" key="2">
    <source>
        <dbReference type="SAM" id="MobiDB-lite"/>
    </source>
</evidence>
<dbReference type="AlphaFoldDB" id="A0A3P6TTC2"/>
<gene>
    <name evidence="3" type="ORF">DILT_LOCUS4292</name>
</gene>
<evidence type="ECO:0000313" key="3">
    <source>
        <dbReference type="EMBL" id="VDK88927.1"/>
    </source>
</evidence>
<evidence type="ECO:0000256" key="1">
    <source>
        <dbReference type="SAM" id="Coils"/>
    </source>
</evidence>
<keyword evidence="1" id="KW-0175">Coiled coil</keyword>
<reference evidence="3 4" key="1">
    <citation type="submission" date="2018-11" db="EMBL/GenBank/DDBJ databases">
        <authorList>
            <consortium name="Pathogen Informatics"/>
        </authorList>
    </citation>
    <scope>NUCLEOTIDE SEQUENCE [LARGE SCALE GENOMIC DNA]</scope>
</reference>
<dbReference type="Proteomes" id="UP000281553">
    <property type="component" value="Unassembled WGS sequence"/>
</dbReference>
<sequence>MGRETGMAANLTKETANKEEKQSSEKCIKKAWMSVALWKHRYEQSCKKYTVLEEQFDHLKQMRAHQEENLNRAKRMYEAAVRVAIRQNSEIERLKATMDDRLSSLQSLLKRQMNGIRQSANSRVLQCFEERNNSDLERAALVLRLNRVDEELRRLKVERVSNAVPMNLAGQIGDSSDLTYLRAELKRLEREALEAEASERVKLLGQEISLRDLELSSYKEKLAQLQSNFARQDQMLSARIAELESYKSRELELRRSFAQQIQSLELSLSAAHQAFAVREKQLLRQLHDAKI</sequence>
<feature type="coiled-coil region" evidence="1">
    <location>
        <begin position="138"/>
        <end position="235"/>
    </location>
</feature>
<dbReference type="EMBL" id="UYRU01045204">
    <property type="protein sequence ID" value="VDK88927.1"/>
    <property type="molecule type" value="Genomic_DNA"/>
</dbReference>